<name>A0A942V115_9FIRM</name>
<dbReference type="AlphaFoldDB" id="A0A942V115"/>
<gene>
    <name evidence="2" type="ORF">GOQ27_15655</name>
</gene>
<comment type="caution">
    <text evidence="2">The sequence shown here is derived from an EMBL/GenBank/DDBJ whole genome shotgun (WGS) entry which is preliminary data.</text>
</comment>
<evidence type="ECO:0000313" key="2">
    <source>
        <dbReference type="EMBL" id="MBS4539911.1"/>
    </source>
</evidence>
<evidence type="ECO:0000256" key="1">
    <source>
        <dbReference type="SAM" id="Coils"/>
    </source>
</evidence>
<reference evidence="2" key="1">
    <citation type="submission" date="2019-12" db="EMBL/GenBank/DDBJ databases">
        <title>Clostridiaceae gen. nov. sp. nov., isolated from sediment in Xinjiang, China.</title>
        <authorList>
            <person name="Zhang R."/>
        </authorList>
    </citation>
    <scope>NUCLEOTIDE SEQUENCE</scope>
    <source>
        <strain evidence="2">D2Q-11</strain>
    </source>
</reference>
<feature type="coiled-coil region" evidence="1">
    <location>
        <begin position="1"/>
        <end position="49"/>
    </location>
</feature>
<keyword evidence="3" id="KW-1185">Reference proteome</keyword>
<accession>A0A942V115</accession>
<protein>
    <submittedName>
        <fullName evidence="2">Uncharacterized protein</fullName>
    </submittedName>
</protein>
<proteinExistence type="predicted"/>
<keyword evidence="1" id="KW-0175">Coiled coil</keyword>
<organism evidence="2 3">
    <name type="scientific">Anaeromonas frigoriresistens</name>
    <dbReference type="NCBI Taxonomy" id="2683708"/>
    <lineage>
        <taxon>Bacteria</taxon>
        <taxon>Bacillati</taxon>
        <taxon>Bacillota</taxon>
        <taxon>Tissierellia</taxon>
        <taxon>Tissierellales</taxon>
        <taxon>Thermohalobacteraceae</taxon>
        <taxon>Anaeromonas</taxon>
    </lineage>
</organism>
<dbReference type="Proteomes" id="UP000724672">
    <property type="component" value="Unassembled WGS sequence"/>
</dbReference>
<sequence length="86" mass="10107">MENHEKQLSQLKDNLDRARNLKYKAEARLEHLNKQQEELISELKDLGVNPDELDDEINKLEKEITNLFNKANQLLPMDILNAHSKE</sequence>
<evidence type="ECO:0000313" key="3">
    <source>
        <dbReference type="Proteomes" id="UP000724672"/>
    </source>
</evidence>
<dbReference type="RefSeq" id="WP_203367818.1">
    <property type="nucleotide sequence ID" value="NZ_WSFT01000053.1"/>
</dbReference>
<dbReference type="EMBL" id="WSFT01000053">
    <property type="protein sequence ID" value="MBS4539911.1"/>
    <property type="molecule type" value="Genomic_DNA"/>
</dbReference>